<dbReference type="InterPro" id="IPR032772">
    <property type="entry name" value="PGA_deacetylase_PgaB_C"/>
</dbReference>
<dbReference type="RefSeq" id="WP_188705947.1">
    <property type="nucleotide sequence ID" value="NZ_BMIG01000001.1"/>
</dbReference>
<evidence type="ECO:0000256" key="2">
    <source>
        <dbReference type="SAM" id="SignalP"/>
    </source>
</evidence>
<accession>A0A916S8L8</accession>
<reference evidence="4" key="1">
    <citation type="journal article" date="2014" name="Int. J. Syst. Evol. Microbiol.">
        <title>Complete genome sequence of Corynebacterium casei LMG S-19264T (=DSM 44701T), isolated from a smear-ripened cheese.</title>
        <authorList>
            <consortium name="US DOE Joint Genome Institute (JGI-PGF)"/>
            <person name="Walter F."/>
            <person name="Albersmeier A."/>
            <person name="Kalinowski J."/>
            <person name="Ruckert C."/>
        </authorList>
    </citation>
    <scope>NUCLEOTIDE SEQUENCE</scope>
    <source>
        <strain evidence="4">CGMCC 1.15322</strain>
    </source>
</reference>
<organism evidence="4 5">
    <name type="scientific">Polaromonas eurypsychrophila</name>
    <dbReference type="NCBI Taxonomy" id="1614635"/>
    <lineage>
        <taxon>Bacteria</taxon>
        <taxon>Pseudomonadati</taxon>
        <taxon>Pseudomonadota</taxon>
        <taxon>Betaproteobacteria</taxon>
        <taxon>Burkholderiales</taxon>
        <taxon>Comamonadaceae</taxon>
        <taxon>Polaromonas</taxon>
    </lineage>
</organism>
<keyword evidence="5" id="KW-1185">Reference proteome</keyword>
<evidence type="ECO:0000313" key="4">
    <source>
        <dbReference type="EMBL" id="GGA86160.1"/>
    </source>
</evidence>
<dbReference type="PANTHER" id="PTHR34216:SF7">
    <property type="entry name" value="POLY-BETA-1,6-N-ACETYL-D-GLUCOSAMINE N-DEACETYLASE"/>
    <property type="match status" value="1"/>
</dbReference>
<dbReference type="PROSITE" id="PS51677">
    <property type="entry name" value="NODB"/>
    <property type="match status" value="1"/>
</dbReference>
<dbReference type="InterPro" id="IPR011330">
    <property type="entry name" value="Glyco_hydro/deAcase_b/a-brl"/>
</dbReference>
<dbReference type="InterPro" id="IPR002509">
    <property type="entry name" value="NODB_dom"/>
</dbReference>
<dbReference type="InterPro" id="IPR051398">
    <property type="entry name" value="Polysacch_Deacetylase"/>
</dbReference>
<dbReference type="GO" id="GO:0043708">
    <property type="term" value="P:cell adhesion involved in biofilm formation"/>
    <property type="evidence" value="ECO:0007669"/>
    <property type="project" value="InterPro"/>
</dbReference>
<gene>
    <name evidence="4" type="ORF">GCM10011496_03450</name>
</gene>
<feature type="domain" description="NodB homology" evidence="3">
    <location>
        <begin position="97"/>
        <end position="341"/>
    </location>
</feature>
<evidence type="ECO:0000313" key="5">
    <source>
        <dbReference type="Proteomes" id="UP000620596"/>
    </source>
</evidence>
<dbReference type="Pfam" id="PF14883">
    <property type="entry name" value="GHL13"/>
    <property type="match status" value="1"/>
</dbReference>
<evidence type="ECO:0000259" key="3">
    <source>
        <dbReference type="PROSITE" id="PS51677"/>
    </source>
</evidence>
<name>A0A916S8L8_9BURK</name>
<feature type="chain" id="PRO_5037872054" description="NodB homology domain-containing protein" evidence="2">
    <location>
        <begin position="30"/>
        <end position="598"/>
    </location>
</feature>
<comment type="caution">
    <text evidence="4">The sequence shown here is derived from an EMBL/GenBank/DDBJ whole genome shotgun (WGS) entry which is preliminary data.</text>
</comment>
<evidence type="ECO:0000256" key="1">
    <source>
        <dbReference type="ARBA" id="ARBA00022729"/>
    </source>
</evidence>
<sequence length="598" mass="64460">MTTAFLLPLKRFLLLALCVLPWLLPTARAQTPAADGLHFTAIALHDAADTPHAMADDAINSDRLVAFFEWLRGNGFTAVSLSDIEVARRGGRPLPPRAVLLTFDDGYASLYSRVFPLALAYRVPVVAALAGSWLEGDMGGQVRHGDQKVPRNRFISWTQAREMQSSGLIEFASQGYDIHHNVRGNPQGSLMPAATTRIYADDTGYEAETAQRARLRADLMLSRQQMVRELGQAPRAIAWPFGRYSSMAVEVARDVGFSWALTLDAGPSTARMPMTVARHSPSADPSLDTLAAMVSNNISFPSAQRWVCLDPALLWTGDAATTDERLGRAIERYRTLGVTGVVINAATIGTDGGLAQAWFPNRELPLQADVLSRMVWQLQTRAGVEVQVRLPSTRALATLGSAERVLRLFEDLGAYVPLSGLFVDDALVMAPALLPLHVGQAWNARAARDTLDPNRLTANDALAMQSFRAVQRARPWLQLAINSGDASAATDANSLPPEPNPLADITWARADLPASPVVSHARSYAAMAPDAVGRMRRSGVWLSGPGTIDANVLTASALALQRAGRSVLGWCPDDPVADLPNAKRAAPGISSATFPVKF</sequence>
<dbReference type="Gene3D" id="3.20.20.80">
    <property type="entry name" value="Glycosidases"/>
    <property type="match status" value="1"/>
</dbReference>
<protein>
    <recommendedName>
        <fullName evidence="3">NodB homology domain-containing protein</fullName>
    </recommendedName>
</protein>
<proteinExistence type="predicted"/>
<dbReference type="PANTHER" id="PTHR34216">
    <property type="match status" value="1"/>
</dbReference>
<dbReference type="Proteomes" id="UP000620596">
    <property type="component" value="Unassembled WGS sequence"/>
</dbReference>
<feature type="signal peptide" evidence="2">
    <location>
        <begin position="1"/>
        <end position="29"/>
    </location>
</feature>
<reference evidence="4" key="2">
    <citation type="submission" date="2020-09" db="EMBL/GenBank/DDBJ databases">
        <authorList>
            <person name="Sun Q."/>
            <person name="Zhou Y."/>
        </authorList>
    </citation>
    <scope>NUCLEOTIDE SEQUENCE</scope>
    <source>
        <strain evidence="4">CGMCC 1.15322</strain>
    </source>
</reference>
<dbReference type="GO" id="GO:0005975">
    <property type="term" value="P:carbohydrate metabolic process"/>
    <property type="evidence" value="ECO:0007669"/>
    <property type="project" value="InterPro"/>
</dbReference>
<dbReference type="InterPro" id="IPR023854">
    <property type="entry name" value="PGA_deacetylase_PgaB"/>
</dbReference>
<dbReference type="EMBL" id="BMIG01000001">
    <property type="protein sequence ID" value="GGA86160.1"/>
    <property type="molecule type" value="Genomic_DNA"/>
</dbReference>
<dbReference type="Pfam" id="PF01522">
    <property type="entry name" value="Polysacc_deac_1"/>
    <property type="match status" value="1"/>
</dbReference>
<dbReference type="NCBIfam" id="TIGR03938">
    <property type="entry name" value="deacetyl_PgaB"/>
    <property type="match status" value="1"/>
</dbReference>
<dbReference type="GO" id="GO:0016810">
    <property type="term" value="F:hydrolase activity, acting on carbon-nitrogen (but not peptide) bonds"/>
    <property type="evidence" value="ECO:0007669"/>
    <property type="project" value="InterPro"/>
</dbReference>
<dbReference type="AlphaFoldDB" id="A0A916S8L8"/>
<dbReference type="SUPFAM" id="SSF88713">
    <property type="entry name" value="Glycoside hydrolase/deacetylase"/>
    <property type="match status" value="1"/>
</dbReference>
<keyword evidence="1 2" id="KW-0732">Signal</keyword>
<dbReference type="Gene3D" id="3.20.20.370">
    <property type="entry name" value="Glycoside hydrolase/deacetylase"/>
    <property type="match status" value="1"/>
</dbReference>